<accession>A0ABD1LVK2</accession>
<name>A0ABD1LVK2_9FABA</name>
<dbReference type="Proteomes" id="UP001603857">
    <property type="component" value="Unassembled WGS sequence"/>
</dbReference>
<reference evidence="1 2" key="1">
    <citation type="submission" date="2024-08" db="EMBL/GenBank/DDBJ databases">
        <title>Insights into the chromosomal genome structure of Flemingia macrophylla.</title>
        <authorList>
            <person name="Ding Y."/>
            <person name="Zhao Y."/>
            <person name="Bi W."/>
            <person name="Wu M."/>
            <person name="Zhao G."/>
            <person name="Gong Y."/>
            <person name="Li W."/>
            <person name="Zhang P."/>
        </authorList>
    </citation>
    <scope>NUCLEOTIDE SEQUENCE [LARGE SCALE GENOMIC DNA]</scope>
    <source>
        <strain evidence="1">DYQJB</strain>
        <tissue evidence="1">Leaf</tissue>
    </source>
</reference>
<dbReference type="EMBL" id="JBGMDY010000007">
    <property type="protein sequence ID" value="KAL2327363.1"/>
    <property type="molecule type" value="Genomic_DNA"/>
</dbReference>
<sequence length="81" mass="9228">MLNHLYSIKSKSCSNISSQQSKQSDNNTALEILLHQVSELHKYVTMTIDKAANTQISISISNTKINTMKFYKRIAYSCLEQ</sequence>
<proteinExistence type="predicted"/>
<protein>
    <submittedName>
        <fullName evidence="1">Uncharacterized protein</fullName>
    </submittedName>
</protein>
<organism evidence="1 2">
    <name type="scientific">Flemingia macrophylla</name>
    <dbReference type="NCBI Taxonomy" id="520843"/>
    <lineage>
        <taxon>Eukaryota</taxon>
        <taxon>Viridiplantae</taxon>
        <taxon>Streptophyta</taxon>
        <taxon>Embryophyta</taxon>
        <taxon>Tracheophyta</taxon>
        <taxon>Spermatophyta</taxon>
        <taxon>Magnoliopsida</taxon>
        <taxon>eudicotyledons</taxon>
        <taxon>Gunneridae</taxon>
        <taxon>Pentapetalae</taxon>
        <taxon>rosids</taxon>
        <taxon>fabids</taxon>
        <taxon>Fabales</taxon>
        <taxon>Fabaceae</taxon>
        <taxon>Papilionoideae</taxon>
        <taxon>50 kb inversion clade</taxon>
        <taxon>NPAAA clade</taxon>
        <taxon>indigoferoid/millettioid clade</taxon>
        <taxon>Phaseoleae</taxon>
        <taxon>Flemingia</taxon>
    </lineage>
</organism>
<evidence type="ECO:0000313" key="1">
    <source>
        <dbReference type="EMBL" id="KAL2327363.1"/>
    </source>
</evidence>
<keyword evidence="2" id="KW-1185">Reference proteome</keyword>
<comment type="caution">
    <text evidence="1">The sequence shown here is derived from an EMBL/GenBank/DDBJ whole genome shotgun (WGS) entry which is preliminary data.</text>
</comment>
<dbReference type="AlphaFoldDB" id="A0ABD1LVK2"/>
<evidence type="ECO:0000313" key="2">
    <source>
        <dbReference type="Proteomes" id="UP001603857"/>
    </source>
</evidence>
<gene>
    <name evidence="1" type="ORF">Fmac_020790</name>
</gene>